<keyword evidence="5" id="KW-1185">Reference proteome</keyword>
<evidence type="ECO:0000256" key="3">
    <source>
        <dbReference type="ARBA" id="ARBA00022723"/>
    </source>
</evidence>
<dbReference type="EMBL" id="JBHLWQ010000055">
    <property type="protein sequence ID" value="MFC0199932.1"/>
    <property type="molecule type" value="Genomic_DNA"/>
</dbReference>
<proteinExistence type="predicted"/>
<gene>
    <name evidence="4" type="ORF">ACFFIZ_06245</name>
</gene>
<protein>
    <submittedName>
        <fullName evidence="4">Glycosyltransferase family 8 protein</fullName>
    </submittedName>
</protein>
<dbReference type="Proteomes" id="UP001589795">
    <property type="component" value="Unassembled WGS sequence"/>
</dbReference>
<evidence type="ECO:0000256" key="1">
    <source>
        <dbReference type="ARBA" id="ARBA00022676"/>
    </source>
</evidence>
<name>A0ABV6CGU2_9RHOB</name>
<dbReference type="Gene3D" id="3.90.550.10">
    <property type="entry name" value="Spore Coat Polysaccharide Biosynthesis Protein SpsA, Chain A"/>
    <property type="match status" value="1"/>
</dbReference>
<dbReference type="PANTHER" id="PTHR13778">
    <property type="entry name" value="GLYCOSYLTRANSFERASE 8 DOMAIN-CONTAINING PROTEIN"/>
    <property type="match status" value="1"/>
</dbReference>
<evidence type="ECO:0000313" key="4">
    <source>
        <dbReference type="EMBL" id="MFC0199932.1"/>
    </source>
</evidence>
<sequence>MSPHPVKIAYVTDRGFLRPTLVSLWSLLTHLGAPAELHVWGDGLGSQDWDAVDRVVAGHPDLTLHTRALNAAHLRQTRSAATHISAATMGRLLLPRNVSGRVLYIDGDTLVTGDVAPVFNVDLQDAAAGIVRDFGVCHWLADPGAAPADRGTRLPQIQHLLGEQPQSDYFNAGVMLLDCDAIRRDPALLARIEDVAAASAHVQGDQDHLNQVLAGRVTQLDIGWNLSWGRLSRHRAYLRKLGLPMTGAAPGPARILHYHGPRKPWRDPRRDIWSSKGRATWRYRRQLCRFAALYPDLVPE</sequence>
<dbReference type="SUPFAM" id="SSF53448">
    <property type="entry name" value="Nucleotide-diphospho-sugar transferases"/>
    <property type="match status" value="1"/>
</dbReference>
<organism evidence="4 5">
    <name type="scientific">Paracoccus rhizosphaerae</name>
    <dbReference type="NCBI Taxonomy" id="1133347"/>
    <lineage>
        <taxon>Bacteria</taxon>
        <taxon>Pseudomonadati</taxon>
        <taxon>Pseudomonadota</taxon>
        <taxon>Alphaproteobacteria</taxon>
        <taxon>Rhodobacterales</taxon>
        <taxon>Paracoccaceae</taxon>
        <taxon>Paracoccus</taxon>
    </lineage>
</organism>
<dbReference type="PANTHER" id="PTHR13778:SF47">
    <property type="entry name" value="LIPOPOLYSACCHARIDE 1,3-GALACTOSYLTRANSFERASE"/>
    <property type="match status" value="1"/>
</dbReference>
<evidence type="ECO:0000256" key="2">
    <source>
        <dbReference type="ARBA" id="ARBA00022679"/>
    </source>
</evidence>
<dbReference type="InterPro" id="IPR029044">
    <property type="entry name" value="Nucleotide-diphossugar_trans"/>
</dbReference>
<dbReference type="InterPro" id="IPR050748">
    <property type="entry name" value="Glycosyltrans_8_dom-fam"/>
</dbReference>
<keyword evidence="2" id="KW-0808">Transferase</keyword>
<dbReference type="InterPro" id="IPR002495">
    <property type="entry name" value="Glyco_trans_8"/>
</dbReference>
<reference evidence="4 5" key="1">
    <citation type="submission" date="2024-09" db="EMBL/GenBank/DDBJ databases">
        <authorList>
            <person name="Sun Q."/>
            <person name="Mori K."/>
        </authorList>
    </citation>
    <scope>NUCLEOTIDE SEQUENCE [LARGE SCALE GENOMIC DNA]</scope>
    <source>
        <strain evidence="4 5">CCM 7904</strain>
    </source>
</reference>
<accession>A0ABV6CGU2</accession>
<dbReference type="Pfam" id="PF01501">
    <property type="entry name" value="Glyco_transf_8"/>
    <property type="match status" value="1"/>
</dbReference>
<keyword evidence="1" id="KW-0328">Glycosyltransferase</keyword>
<dbReference type="RefSeq" id="WP_265505139.1">
    <property type="nucleotide sequence ID" value="NZ_JAOTBE010000001.1"/>
</dbReference>
<comment type="caution">
    <text evidence="4">The sequence shown here is derived from an EMBL/GenBank/DDBJ whole genome shotgun (WGS) entry which is preliminary data.</text>
</comment>
<keyword evidence="3" id="KW-0479">Metal-binding</keyword>
<evidence type="ECO:0000313" key="5">
    <source>
        <dbReference type="Proteomes" id="UP001589795"/>
    </source>
</evidence>